<dbReference type="EMBL" id="BAABKK010000033">
    <property type="protein sequence ID" value="GAA5200849.1"/>
    <property type="molecule type" value="Genomic_DNA"/>
</dbReference>
<keyword evidence="3" id="KW-1185">Reference proteome</keyword>
<dbReference type="Gene3D" id="3.40.1350.140">
    <property type="entry name" value="MepB-like"/>
    <property type="match status" value="1"/>
</dbReference>
<name>A0ABP9STN7_9MICC</name>
<comment type="caution">
    <text evidence="2">The sequence shown here is derived from an EMBL/GenBank/DDBJ whole genome shotgun (WGS) entry which is preliminary data.</text>
</comment>
<feature type="compositionally biased region" description="Polar residues" evidence="1">
    <location>
        <begin position="150"/>
        <end position="163"/>
    </location>
</feature>
<sequence>MRVNFHAFKRFFNLAPALADAQPVIELEEENSDYESGVARIRNEQWRIRTARITPAKPGAFVAVWKRGEGGSTRPFTVEESLSGLLVLVEEQERFGVFQFTKPHLISLGYVSSDLHPGKRGFRVYPAWSTDLNPQASRTQRAQAAAFSELPSSNASRTVTENGRTLHEHP</sequence>
<dbReference type="Pfam" id="PF08877">
    <property type="entry name" value="MepB-like"/>
    <property type="match status" value="1"/>
</dbReference>
<evidence type="ECO:0008006" key="4">
    <source>
        <dbReference type="Google" id="ProtNLM"/>
    </source>
</evidence>
<organism evidence="2 3">
    <name type="scientific">Arthrobacter gyeryongensis</name>
    <dbReference type="NCBI Taxonomy" id="1650592"/>
    <lineage>
        <taxon>Bacteria</taxon>
        <taxon>Bacillati</taxon>
        <taxon>Actinomycetota</taxon>
        <taxon>Actinomycetes</taxon>
        <taxon>Micrococcales</taxon>
        <taxon>Micrococcaceae</taxon>
        <taxon>Arthrobacter</taxon>
    </lineage>
</organism>
<dbReference type="InterPro" id="IPR011235">
    <property type="entry name" value="MepB-like"/>
</dbReference>
<dbReference type="InterPro" id="IPR038231">
    <property type="entry name" value="MepB-like_sf"/>
</dbReference>
<dbReference type="Proteomes" id="UP001500200">
    <property type="component" value="Unassembled WGS sequence"/>
</dbReference>
<reference evidence="3" key="1">
    <citation type="journal article" date="2019" name="Int. J. Syst. Evol. Microbiol.">
        <title>The Global Catalogue of Microorganisms (GCM) 10K type strain sequencing project: providing services to taxonomists for standard genome sequencing and annotation.</title>
        <authorList>
            <consortium name="The Broad Institute Genomics Platform"/>
            <consortium name="The Broad Institute Genome Sequencing Center for Infectious Disease"/>
            <person name="Wu L."/>
            <person name="Ma J."/>
        </authorList>
    </citation>
    <scope>NUCLEOTIDE SEQUENCE [LARGE SCALE GENOMIC DNA]</scope>
    <source>
        <strain evidence="3">JCM 18514</strain>
    </source>
</reference>
<accession>A0ABP9STN7</accession>
<gene>
    <name evidence="2" type="ORF">GCM10023346_43920</name>
</gene>
<evidence type="ECO:0000313" key="3">
    <source>
        <dbReference type="Proteomes" id="UP001500200"/>
    </source>
</evidence>
<evidence type="ECO:0000313" key="2">
    <source>
        <dbReference type="EMBL" id="GAA5200849.1"/>
    </source>
</evidence>
<evidence type="ECO:0000256" key="1">
    <source>
        <dbReference type="SAM" id="MobiDB-lite"/>
    </source>
</evidence>
<protein>
    <recommendedName>
        <fullName evidence="4">Metallopeptidase</fullName>
    </recommendedName>
</protein>
<proteinExistence type="predicted"/>
<feature type="region of interest" description="Disordered" evidence="1">
    <location>
        <begin position="146"/>
        <end position="170"/>
    </location>
</feature>